<feature type="domain" description="Gnk2-homologous" evidence="3">
    <location>
        <begin position="1"/>
        <end position="86"/>
    </location>
</feature>
<evidence type="ECO:0000313" key="4">
    <source>
        <dbReference type="EMBL" id="OEL13283.1"/>
    </source>
</evidence>
<keyword evidence="1" id="KW-0732">Signal</keyword>
<dbReference type="AlphaFoldDB" id="A0A1E5UK76"/>
<organism evidence="4 5">
    <name type="scientific">Dichanthelium oligosanthes</name>
    <dbReference type="NCBI Taxonomy" id="888268"/>
    <lineage>
        <taxon>Eukaryota</taxon>
        <taxon>Viridiplantae</taxon>
        <taxon>Streptophyta</taxon>
        <taxon>Embryophyta</taxon>
        <taxon>Tracheophyta</taxon>
        <taxon>Spermatophyta</taxon>
        <taxon>Magnoliopsida</taxon>
        <taxon>Liliopsida</taxon>
        <taxon>Poales</taxon>
        <taxon>Poaceae</taxon>
        <taxon>PACMAD clade</taxon>
        <taxon>Panicoideae</taxon>
        <taxon>Panicodae</taxon>
        <taxon>Paniceae</taxon>
        <taxon>Dichantheliinae</taxon>
        <taxon>Dichanthelium</taxon>
    </lineage>
</organism>
<dbReference type="EMBL" id="LWDX02073932">
    <property type="protein sequence ID" value="OEL13283.1"/>
    <property type="molecule type" value="Genomic_DNA"/>
</dbReference>
<feature type="non-terminal residue" evidence="4">
    <location>
        <position position="1"/>
    </location>
</feature>
<dbReference type="InterPro" id="IPR002902">
    <property type="entry name" value="GNK2"/>
</dbReference>
<dbReference type="PANTHER" id="PTHR32099">
    <property type="entry name" value="CYSTEINE-RICH REPEAT SECRETORY PROTEIN"/>
    <property type="match status" value="1"/>
</dbReference>
<dbReference type="Proteomes" id="UP000095767">
    <property type="component" value="Unassembled WGS sequence"/>
</dbReference>
<gene>
    <name evidence="4" type="ORF">BAE44_0025700</name>
</gene>
<dbReference type="Gene3D" id="3.30.430.20">
    <property type="entry name" value="Gnk2 domain, C-X8-C-X2-C motif"/>
    <property type="match status" value="1"/>
</dbReference>
<dbReference type="PROSITE" id="PS51473">
    <property type="entry name" value="GNK2"/>
    <property type="match status" value="1"/>
</dbReference>
<keyword evidence="5" id="KW-1185">Reference proteome</keyword>
<sequence>LAMALGALPSATAAARDGFAVVRHGSTATNRAFARGLCFGAPAAACLACLSATARDVAVGWSRGANSRRAGVWGHGCFLAYADTDAPSACEDAFRGWFYAAIQNTNVRPGGKCTGDRVAADCSRCFEDSARAAAALGRLPRLRGEEAVVVGYSCCLPVQRRRALEPLQGAESRRFRAGEALIVVAVRSRSLPRGDDLHRVCTAGALHTVSTEFFSKTRSVPCDLYFRFRPPNWHKH</sequence>
<dbReference type="PANTHER" id="PTHR32099:SF104">
    <property type="entry name" value="OS01G0774133 PROTEIN"/>
    <property type="match status" value="1"/>
</dbReference>
<evidence type="ECO:0000259" key="3">
    <source>
        <dbReference type="PROSITE" id="PS51473"/>
    </source>
</evidence>
<evidence type="ECO:0000256" key="1">
    <source>
        <dbReference type="ARBA" id="ARBA00022729"/>
    </source>
</evidence>
<protein>
    <recommendedName>
        <fullName evidence="3">Gnk2-homologous domain-containing protein</fullName>
    </recommendedName>
</protein>
<accession>A0A1E5UK76</accession>
<name>A0A1E5UK76_9POAL</name>
<dbReference type="InterPro" id="IPR038408">
    <property type="entry name" value="GNK2_sf"/>
</dbReference>
<reference evidence="4 5" key="1">
    <citation type="submission" date="2016-09" db="EMBL/GenBank/DDBJ databases">
        <title>The draft genome of Dichanthelium oligosanthes: A C3 panicoid grass species.</title>
        <authorList>
            <person name="Studer A.J."/>
            <person name="Schnable J.C."/>
            <person name="Brutnell T.P."/>
        </authorList>
    </citation>
    <scope>NUCLEOTIDE SEQUENCE [LARGE SCALE GENOMIC DNA]</scope>
    <source>
        <strain evidence="5">cv. Kellogg 1175</strain>
        <tissue evidence="4">Leaf</tissue>
    </source>
</reference>
<evidence type="ECO:0000256" key="2">
    <source>
        <dbReference type="ARBA" id="ARBA00022737"/>
    </source>
</evidence>
<proteinExistence type="predicted"/>
<dbReference type="OrthoDB" id="676790at2759"/>
<evidence type="ECO:0000313" key="5">
    <source>
        <dbReference type="Proteomes" id="UP000095767"/>
    </source>
</evidence>
<dbReference type="STRING" id="888268.A0A1E5UK76"/>
<keyword evidence="2" id="KW-0677">Repeat</keyword>
<comment type="caution">
    <text evidence="4">The sequence shown here is derived from an EMBL/GenBank/DDBJ whole genome shotgun (WGS) entry which is preliminary data.</text>
</comment>